<dbReference type="OrthoDB" id="9813719at2"/>
<name>A0A3N0AT39_9ACTN</name>
<evidence type="ECO:0000259" key="3">
    <source>
        <dbReference type="PROSITE" id="PS51459"/>
    </source>
</evidence>
<dbReference type="InterPro" id="IPR036390">
    <property type="entry name" value="WH_DNA-bd_sf"/>
</dbReference>
<accession>A0A3N0AT39</accession>
<evidence type="ECO:0000256" key="1">
    <source>
        <dbReference type="PIRSR" id="PIRSR640198-1"/>
    </source>
</evidence>
<evidence type="ECO:0000313" key="4">
    <source>
        <dbReference type="EMBL" id="RNL38057.1"/>
    </source>
</evidence>
<dbReference type="EMBL" id="QIBX01000020">
    <property type="protein sequence ID" value="RNL38057.1"/>
    <property type="molecule type" value="Genomic_DNA"/>
</dbReference>
<dbReference type="InterPro" id="IPR040198">
    <property type="entry name" value="Fido_containing"/>
</dbReference>
<gene>
    <name evidence="4" type="ORF">DMP06_09690</name>
</gene>
<dbReference type="InterPro" id="IPR036388">
    <property type="entry name" value="WH-like_DNA-bd_sf"/>
</dbReference>
<dbReference type="PANTHER" id="PTHR13504:SF40">
    <property type="entry name" value="FIDO DOMAIN-CONTAINING PROTEIN"/>
    <property type="match status" value="1"/>
</dbReference>
<evidence type="ECO:0000256" key="2">
    <source>
        <dbReference type="PIRSR" id="PIRSR640198-2"/>
    </source>
</evidence>
<dbReference type="Proteomes" id="UP000269591">
    <property type="component" value="Unassembled WGS sequence"/>
</dbReference>
<dbReference type="GO" id="GO:0005524">
    <property type="term" value="F:ATP binding"/>
    <property type="evidence" value="ECO:0007669"/>
    <property type="project" value="UniProtKB-KW"/>
</dbReference>
<dbReference type="SUPFAM" id="SSF46785">
    <property type="entry name" value="Winged helix' DNA-binding domain"/>
    <property type="match status" value="1"/>
</dbReference>
<dbReference type="Pfam" id="PF02661">
    <property type="entry name" value="Fic"/>
    <property type="match status" value="1"/>
</dbReference>
<feature type="binding site" evidence="2">
    <location>
        <begin position="232"/>
        <end position="239"/>
    </location>
    <ligand>
        <name>ATP</name>
        <dbReference type="ChEBI" id="CHEBI:30616"/>
    </ligand>
</feature>
<dbReference type="AlphaFoldDB" id="A0A3N0AT39"/>
<feature type="binding site" evidence="2">
    <location>
        <position position="281"/>
    </location>
    <ligand>
        <name>ATP</name>
        <dbReference type="ChEBI" id="CHEBI:30616"/>
    </ligand>
</feature>
<feature type="domain" description="Fido" evidence="3">
    <location>
        <begin position="151"/>
        <end position="291"/>
    </location>
</feature>
<proteinExistence type="predicted"/>
<reference evidence="5" key="1">
    <citation type="submission" date="2018-05" db="EMBL/GenBank/DDBJ databases">
        <title>Genome Sequencing of selected type strains of the family Eggerthellaceae.</title>
        <authorList>
            <person name="Danylec N."/>
            <person name="Stoll D.A."/>
            <person name="Doetsch A."/>
            <person name="Huch M."/>
        </authorList>
    </citation>
    <scope>NUCLEOTIDE SEQUENCE [LARGE SCALE GENOMIC DNA]</scope>
    <source>
        <strain evidence="5">DSM 24851</strain>
    </source>
</reference>
<dbReference type="InterPro" id="IPR011991">
    <property type="entry name" value="ArsR-like_HTH"/>
</dbReference>
<dbReference type="SUPFAM" id="SSF140931">
    <property type="entry name" value="Fic-like"/>
    <property type="match status" value="1"/>
</dbReference>
<dbReference type="PANTHER" id="PTHR13504">
    <property type="entry name" value="FIDO DOMAIN-CONTAINING PROTEIN DDB_G0283145"/>
    <property type="match status" value="1"/>
</dbReference>
<evidence type="ECO:0000313" key="5">
    <source>
        <dbReference type="Proteomes" id="UP000269591"/>
    </source>
</evidence>
<comment type="caution">
    <text evidence="4">The sequence shown here is derived from an EMBL/GenBank/DDBJ whole genome shotgun (WGS) entry which is preliminary data.</text>
</comment>
<dbReference type="CDD" id="cd00090">
    <property type="entry name" value="HTH_ARSR"/>
    <property type="match status" value="1"/>
</dbReference>
<dbReference type="InterPro" id="IPR036597">
    <property type="entry name" value="Fido-like_dom_sf"/>
</dbReference>
<feature type="binding site" evidence="2">
    <location>
        <begin position="269"/>
        <end position="270"/>
    </location>
    <ligand>
        <name>ATP</name>
        <dbReference type="ChEBI" id="CHEBI:30616"/>
    </ligand>
</feature>
<protein>
    <submittedName>
        <fullName evidence="4">Cell filamentation protein Fic</fullName>
    </submittedName>
</protein>
<sequence>MSYKMLCKAFHDPAIDDEELYKSRYESEFAIKVGCDVAGSPAFCVLTPELSMLLVQAAKIDKDVFRLICKLPDKAVEDYMNACLIDEIVLTNEIENEHSTRREIGEVLDNLAKNGRRRRFHGIVAKYNMLLKGEAVDLGSCADVRKLYDDLVLDEVLESDRNKIPDGKWFRKEPVSVVDGAEREIHKGVTPESRIIEMMERLLAFLNREDLDLLVRVAVCHFLFGYIHPFHDGNGRTNRFISSYMIANEYERLVGLRLSFAIKEEIEKYYKAFAVCEHPLNRGDLTPFVISFAEIVVSGMARLKETLAEREADLLRYENLARCLYEGDMLRVVNILIAARLFAVYGVTADECTEALGITRQTLYKRTKALRDEGILQIKKVGRKTYYSCDLSTLEQRANVQGS</sequence>
<dbReference type="RefSeq" id="WP_123209537.1">
    <property type="nucleotide sequence ID" value="NZ_JBHTHO010000024.1"/>
</dbReference>
<dbReference type="PROSITE" id="PS51459">
    <property type="entry name" value="FIDO"/>
    <property type="match status" value="1"/>
</dbReference>
<dbReference type="InterPro" id="IPR003812">
    <property type="entry name" value="Fido"/>
</dbReference>
<keyword evidence="2" id="KW-0547">Nucleotide-binding</keyword>
<dbReference type="Gene3D" id="1.10.3290.10">
    <property type="entry name" value="Fido-like domain"/>
    <property type="match status" value="1"/>
</dbReference>
<organism evidence="4 5">
    <name type="scientific">Slackia equolifaciens</name>
    <dbReference type="NCBI Taxonomy" id="498718"/>
    <lineage>
        <taxon>Bacteria</taxon>
        <taxon>Bacillati</taxon>
        <taxon>Actinomycetota</taxon>
        <taxon>Coriobacteriia</taxon>
        <taxon>Eggerthellales</taxon>
        <taxon>Eggerthellaceae</taxon>
        <taxon>Slackia</taxon>
    </lineage>
</organism>
<feature type="active site" evidence="1">
    <location>
        <position position="228"/>
    </location>
</feature>
<keyword evidence="5" id="KW-1185">Reference proteome</keyword>
<dbReference type="Gene3D" id="1.10.10.10">
    <property type="entry name" value="Winged helix-like DNA-binding domain superfamily/Winged helix DNA-binding domain"/>
    <property type="match status" value="1"/>
</dbReference>
<keyword evidence="2" id="KW-0067">ATP-binding</keyword>